<dbReference type="RefSeq" id="XP_018986540.1">
    <property type="nucleotide sequence ID" value="XM_019128329.1"/>
</dbReference>
<gene>
    <name evidence="2" type="ORF">BABINDRAFT_160600</name>
</gene>
<dbReference type="Proteomes" id="UP000094336">
    <property type="component" value="Unassembled WGS sequence"/>
</dbReference>
<dbReference type="EMBL" id="KV454428">
    <property type="protein sequence ID" value="ODQ81212.1"/>
    <property type="molecule type" value="Genomic_DNA"/>
</dbReference>
<dbReference type="GeneID" id="30146182"/>
<evidence type="ECO:0000313" key="2">
    <source>
        <dbReference type="EMBL" id="ODQ81212.1"/>
    </source>
</evidence>
<evidence type="ECO:0000259" key="1">
    <source>
        <dbReference type="Pfam" id="PF26087"/>
    </source>
</evidence>
<keyword evidence="3" id="KW-1185">Reference proteome</keyword>
<feature type="domain" description="DUF8032" evidence="1">
    <location>
        <begin position="265"/>
        <end position="367"/>
    </location>
</feature>
<dbReference type="Pfam" id="PF26087">
    <property type="entry name" value="DUF8032"/>
    <property type="match status" value="1"/>
</dbReference>
<sequence length="390" mass="43743">MEVPSGYYNNAIVPNFQQLAPFGQHQYVDGCLPFPQNVSFQMPQPQSFYYHPQVSRQYLVGTKEPFPQYSAFSAPLYPQVPEFSQELAQSSYPTPSASYDYYPEARLSDPCDSHADTSLIDAYSPVGMVQPDTASLLSLPGMSFKAEELHAPFVEHAPQGFYYSGHEAMAAPVPFQGIGVQENTPLPSPMDDRKFSMEVRHALDTSKSSLISKGVVKPRKSPAKKFRKPVVIEDSEHTTQPGPIPASVKPDLIIDEANGGEEKLLFFYSTQKIIKKFTIKCGKHRNIASLEEYVDALIASGELSEKYMVDNCVYPRALCDAASYTGNRYNYEKQCNKIGWFLCFLNGEAIIGQRGLIQRAVDSWRNTRVETKFKSRRVRNQIKVTTVDAV</sequence>
<dbReference type="InterPro" id="IPR058345">
    <property type="entry name" value="DUF8032"/>
</dbReference>
<name>A0A1E3QVV3_9ASCO</name>
<dbReference type="AlphaFoldDB" id="A0A1E3QVV3"/>
<organism evidence="2 3">
    <name type="scientific">Babjeviella inositovora NRRL Y-12698</name>
    <dbReference type="NCBI Taxonomy" id="984486"/>
    <lineage>
        <taxon>Eukaryota</taxon>
        <taxon>Fungi</taxon>
        <taxon>Dikarya</taxon>
        <taxon>Ascomycota</taxon>
        <taxon>Saccharomycotina</taxon>
        <taxon>Pichiomycetes</taxon>
        <taxon>Serinales incertae sedis</taxon>
        <taxon>Babjeviella</taxon>
    </lineage>
</organism>
<protein>
    <recommendedName>
        <fullName evidence="1">DUF8032 domain-containing protein</fullName>
    </recommendedName>
</protein>
<proteinExistence type="predicted"/>
<evidence type="ECO:0000313" key="3">
    <source>
        <dbReference type="Proteomes" id="UP000094336"/>
    </source>
</evidence>
<dbReference type="STRING" id="984486.A0A1E3QVV3"/>
<accession>A0A1E3QVV3</accession>
<reference evidence="3" key="1">
    <citation type="submission" date="2016-05" db="EMBL/GenBank/DDBJ databases">
        <title>Comparative genomics of biotechnologically important yeasts.</title>
        <authorList>
            <consortium name="DOE Joint Genome Institute"/>
            <person name="Riley R."/>
            <person name="Haridas S."/>
            <person name="Wolfe K.H."/>
            <person name="Lopes M.R."/>
            <person name="Hittinger C.T."/>
            <person name="Goker M."/>
            <person name="Salamov A."/>
            <person name="Wisecaver J."/>
            <person name="Long T.M."/>
            <person name="Aerts A.L."/>
            <person name="Barry K."/>
            <person name="Choi C."/>
            <person name="Clum A."/>
            <person name="Coughlan A.Y."/>
            <person name="Deshpande S."/>
            <person name="Douglass A.P."/>
            <person name="Hanson S.J."/>
            <person name="Klenk H.-P."/>
            <person name="Labutti K."/>
            <person name="Lapidus A."/>
            <person name="Lindquist E."/>
            <person name="Lipzen A."/>
            <person name="Meier-Kolthoff J.P."/>
            <person name="Ohm R.A."/>
            <person name="Otillar R.P."/>
            <person name="Pangilinan J."/>
            <person name="Peng Y."/>
            <person name="Rokas A."/>
            <person name="Rosa C.A."/>
            <person name="Scheuner C."/>
            <person name="Sibirny A.A."/>
            <person name="Slot J.C."/>
            <person name="Stielow J.B."/>
            <person name="Sun H."/>
            <person name="Kurtzman C.P."/>
            <person name="Blackwell M."/>
            <person name="Grigoriev I.V."/>
            <person name="Jeffries T.W."/>
        </authorList>
    </citation>
    <scope>NUCLEOTIDE SEQUENCE [LARGE SCALE GENOMIC DNA]</scope>
    <source>
        <strain evidence="3">NRRL Y-12698</strain>
    </source>
</reference>
<dbReference type="OrthoDB" id="5599902at2759"/>